<evidence type="ECO:0000313" key="2">
    <source>
        <dbReference type="EMBL" id="RGD76722.1"/>
    </source>
</evidence>
<feature type="transmembrane region" description="Helical" evidence="1">
    <location>
        <begin position="212"/>
        <end position="234"/>
    </location>
</feature>
<feature type="transmembrane region" description="Helical" evidence="1">
    <location>
        <begin position="246"/>
        <end position="266"/>
    </location>
</feature>
<keyword evidence="1" id="KW-1133">Transmembrane helix</keyword>
<dbReference type="AlphaFoldDB" id="A0A3E3E5E1"/>
<dbReference type="RefSeq" id="WP_117446143.1">
    <property type="nucleotide sequence ID" value="NZ_QUSK01000010.1"/>
</dbReference>
<feature type="transmembrane region" description="Helical" evidence="1">
    <location>
        <begin position="105"/>
        <end position="127"/>
    </location>
</feature>
<dbReference type="Proteomes" id="UP000260721">
    <property type="component" value="Unassembled WGS sequence"/>
</dbReference>
<sequence length="300" mass="33833">MGVFVHTLEHTLEDTWMMFPFLLITYMILEVFERRNNNKDEKIFFGLQKYGPLVGAIVGLLPQCGFSILAAMLFVQRNITLGSLLAVMIATSDEAIPILLSNPSLYSTLGLLLVLKFVIAVVIGYFVDHVLYRHQKVVYFEDMEEEPEQEDFEEEQDGSACPCCYPEYPIYISALIRSFKIFVFIFATSFVLTLLIEWIGEENLSTILLSKSFLQPILVAIFGFIPNCAATVVLSQLYMTGQLQFGSLLAGLITNAGLGLVVLIRYNENKKMVFLIIAILLIVAVLFGMGFFILENLIQF</sequence>
<proteinExistence type="predicted"/>
<gene>
    <name evidence="2" type="ORF">DXC78_05770</name>
</gene>
<feature type="transmembrane region" description="Helical" evidence="1">
    <location>
        <begin position="15"/>
        <end position="32"/>
    </location>
</feature>
<accession>A0A3E3E5E1</accession>
<organism evidence="2 3">
    <name type="scientific">Faecalicoccus pleomorphus</name>
    <dbReference type="NCBI Taxonomy" id="1323"/>
    <lineage>
        <taxon>Bacteria</taxon>
        <taxon>Bacillati</taxon>
        <taxon>Bacillota</taxon>
        <taxon>Erysipelotrichia</taxon>
        <taxon>Erysipelotrichales</taxon>
        <taxon>Erysipelotrichaceae</taxon>
        <taxon>Faecalicoccus</taxon>
    </lineage>
</organism>
<dbReference type="NCBIfam" id="NF037962">
    <property type="entry name" value="arsenic_eff"/>
    <property type="match status" value="1"/>
</dbReference>
<keyword evidence="1" id="KW-0812">Transmembrane</keyword>
<evidence type="ECO:0008006" key="4">
    <source>
        <dbReference type="Google" id="ProtNLM"/>
    </source>
</evidence>
<evidence type="ECO:0000256" key="1">
    <source>
        <dbReference type="SAM" id="Phobius"/>
    </source>
</evidence>
<evidence type="ECO:0000313" key="3">
    <source>
        <dbReference type="Proteomes" id="UP000260721"/>
    </source>
</evidence>
<comment type="caution">
    <text evidence="2">The sequence shown here is derived from an EMBL/GenBank/DDBJ whole genome shotgun (WGS) entry which is preliminary data.</text>
</comment>
<reference evidence="2 3" key="1">
    <citation type="submission" date="2018-08" db="EMBL/GenBank/DDBJ databases">
        <title>A genome reference for cultivated species of the human gut microbiota.</title>
        <authorList>
            <person name="Zou Y."/>
            <person name="Xue W."/>
            <person name="Luo G."/>
        </authorList>
    </citation>
    <scope>NUCLEOTIDE SEQUENCE [LARGE SCALE GENOMIC DNA]</scope>
    <source>
        <strain evidence="2 3">TF08-11</strain>
    </source>
</reference>
<keyword evidence="1" id="KW-0472">Membrane</keyword>
<name>A0A3E3E5E1_9FIRM</name>
<dbReference type="Pfam" id="PF11449">
    <property type="entry name" value="ArsP_2"/>
    <property type="match status" value="2"/>
</dbReference>
<feature type="transmembrane region" description="Helical" evidence="1">
    <location>
        <begin position="272"/>
        <end position="294"/>
    </location>
</feature>
<protein>
    <recommendedName>
        <fullName evidence="4">Permease</fullName>
    </recommendedName>
</protein>
<feature type="transmembrane region" description="Helical" evidence="1">
    <location>
        <begin position="53"/>
        <end position="75"/>
    </location>
</feature>
<dbReference type="EMBL" id="QUSK01000010">
    <property type="protein sequence ID" value="RGD76722.1"/>
    <property type="molecule type" value="Genomic_DNA"/>
</dbReference>
<dbReference type="STRING" id="1123313.GCA_000420345_00766"/>
<feature type="transmembrane region" description="Helical" evidence="1">
    <location>
        <begin position="181"/>
        <end position="200"/>
    </location>
</feature>
<dbReference type="InterPro" id="IPR021552">
    <property type="entry name" value="ArsP_2"/>
</dbReference>